<organism evidence="2 3">
    <name type="scientific">Shewanella sedimentimangrovi</name>
    <dbReference type="NCBI Taxonomy" id="2814293"/>
    <lineage>
        <taxon>Bacteria</taxon>
        <taxon>Pseudomonadati</taxon>
        <taxon>Pseudomonadota</taxon>
        <taxon>Gammaproteobacteria</taxon>
        <taxon>Alteromonadales</taxon>
        <taxon>Shewanellaceae</taxon>
        <taxon>Shewanella</taxon>
    </lineage>
</organism>
<keyword evidence="1" id="KW-0472">Membrane</keyword>
<evidence type="ECO:0000313" key="3">
    <source>
        <dbReference type="Proteomes" id="UP000663207"/>
    </source>
</evidence>
<dbReference type="Proteomes" id="UP000663207">
    <property type="component" value="Chromosome"/>
</dbReference>
<evidence type="ECO:0000313" key="2">
    <source>
        <dbReference type="EMBL" id="QSX35614.1"/>
    </source>
</evidence>
<reference evidence="2 3" key="1">
    <citation type="submission" date="2021-03" db="EMBL/GenBank/DDBJ databases">
        <title>Novel species identification of genus Shewanella.</title>
        <authorList>
            <person name="Liu G."/>
            <person name="Zhang Q."/>
        </authorList>
    </citation>
    <scope>NUCLEOTIDE SEQUENCE [LARGE SCALE GENOMIC DNA]</scope>
    <source>
        <strain evidence="2 3">FJAT-52962</strain>
    </source>
</reference>
<gene>
    <name evidence="2" type="ORF">JYB85_09415</name>
</gene>
<dbReference type="RefSeq" id="WP_207379112.1">
    <property type="nucleotide sequence ID" value="NZ_CP071502.1"/>
</dbReference>
<accession>A0ABX7QWJ0</accession>
<keyword evidence="1" id="KW-1133">Transmembrane helix</keyword>
<keyword evidence="3" id="KW-1185">Reference proteome</keyword>
<evidence type="ECO:0000256" key="1">
    <source>
        <dbReference type="SAM" id="Phobius"/>
    </source>
</evidence>
<name>A0ABX7QWJ0_9GAMM</name>
<dbReference type="EMBL" id="CP071502">
    <property type="protein sequence ID" value="QSX35614.1"/>
    <property type="molecule type" value="Genomic_DNA"/>
</dbReference>
<feature type="transmembrane region" description="Helical" evidence="1">
    <location>
        <begin position="16"/>
        <end position="36"/>
    </location>
</feature>
<sequence>MNENGFFRFVNRFNSIALMLLLIAGLGTFTYVNLLSNEWENKRAVKIDNNAEESVELILGSIEGVAGTDSSYVSLRERDSGTSFSSGGAYGALRNVLFVKGQDINSTWLLTSNKYLIDQMHALKVGGYSSKEPVMAFLYSIVYKDTNHNSKFDKNDKLAISLSKPDGTGLKTLLSDIDSLIDYKVSEDGAEISLMYQVNESVFIEKISVADFSSIAKKQLLQVTKA</sequence>
<protein>
    <recommendedName>
        <fullName evidence="4">Transmembrane protein</fullName>
    </recommendedName>
</protein>
<keyword evidence="1" id="KW-0812">Transmembrane</keyword>
<proteinExistence type="predicted"/>
<evidence type="ECO:0008006" key="4">
    <source>
        <dbReference type="Google" id="ProtNLM"/>
    </source>
</evidence>